<dbReference type="AlphaFoldDB" id="A0A2P2N651"/>
<evidence type="ECO:0000256" key="1">
    <source>
        <dbReference type="SAM" id="Phobius"/>
    </source>
</evidence>
<dbReference type="EMBL" id="GGEC01057503">
    <property type="protein sequence ID" value="MBX37987.1"/>
    <property type="molecule type" value="Transcribed_RNA"/>
</dbReference>
<reference evidence="2" key="1">
    <citation type="submission" date="2018-02" db="EMBL/GenBank/DDBJ databases">
        <title>Rhizophora mucronata_Transcriptome.</title>
        <authorList>
            <person name="Meera S.P."/>
            <person name="Sreeshan A."/>
            <person name="Augustine A."/>
        </authorList>
    </citation>
    <scope>NUCLEOTIDE SEQUENCE</scope>
    <source>
        <tissue evidence="2">Leaf</tissue>
    </source>
</reference>
<keyword evidence="1" id="KW-0812">Transmembrane</keyword>
<feature type="transmembrane region" description="Helical" evidence="1">
    <location>
        <begin position="6"/>
        <end position="26"/>
    </location>
</feature>
<sequence>MTVRMLNFFLLYCVLNSHVFLGMYHISFPSVDFSYKTMGLIPADQLQSTLIGFLETFV</sequence>
<organism evidence="2">
    <name type="scientific">Rhizophora mucronata</name>
    <name type="common">Asiatic mangrove</name>
    <dbReference type="NCBI Taxonomy" id="61149"/>
    <lineage>
        <taxon>Eukaryota</taxon>
        <taxon>Viridiplantae</taxon>
        <taxon>Streptophyta</taxon>
        <taxon>Embryophyta</taxon>
        <taxon>Tracheophyta</taxon>
        <taxon>Spermatophyta</taxon>
        <taxon>Magnoliopsida</taxon>
        <taxon>eudicotyledons</taxon>
        <taxon>Gunneridae</taxon>
        <taxon>Pentapetalae</taxon>
        <taxon>rosids</taxon>
        <taxon>fabids</taxon>
        <taxon>Malpighiales</taxon>
        <taxon>Rhizophoraceae</taxon>
        <taxon>Rhizophora</taxon>
    </lineage>
</organism>
<keyword evidence="1" id="KW-0472">Membrane</keyword>
<accession>A0A2P2N651</accession>
<protein>
    <submittedName>
        <fullName evidence="2">Uncharacterized protein</fullName>
    </submittedName>
</protein>
<evidence type="ECO:0000313" key="2">
    <source>
        <dbReference type="EMBL" id="MBX37987.1"/>
    </source>
</evidence>
<proteinExistence type="predicted"/>
<keyword evidence="1" id="KW-1133">Transmembrane helix</keyword>
<name>A0A2P2N651_RHIMU</name>